<keyword evidence="8" id="KW-0133">Cell shape</keyword>
<comment type="similarity">
    <text evidence="1">In the C-terminal section; belongs to the transpeptidase family.</text>
</comment>
<keyword evidence="11" id="KW-0961">Cell wall biogenesis/degradation</keyword>
<dbReference type="InterPro" id="IPR001264">
    <property type="entry name" value="Glyco_trans_51"/>
</dbReference>
<comment type="similarity">
    <text evidence="2">In the N-terminal section; belongs to the glycosyltransferase 51 family.</text>
</comment>
<comment type="catalytic activity">
    <reaction evidence="12">
        <text>Preferential cleavage: (Ac)2-L-Lys-D-Ala-|-D-Ala. Also transpeptidation of peptidyl-alanyl moieties that are N-acyl substituents of D-alanine.</text>
        <dbReference type="EC" id="3.4.16.4"/>
    </reaction>
</comment>
<dbReference type="EMBL" id="NMUJ01000005">
    <property type="protein sequence ID" value="OYV03468.1"/>
    <property type="molecule type" value="Genomic_DNA"/>
</dbReference>
<dbReference type="NCBIfam" id="TIGR02074">
    <property type="entry name" value="PBP_1a_fam"/>
    <property type="match status" value="1"/>
</dbReference>
<evidence type="ECO:0000256" key="2">
    <source>
        <dbReference type="ARBA" id="ARBA00007739"/>
    </source>
</evidence>
<keyword evidence="14" id="KW-0472">Membrane</keyword>
<evidence type="ECO:0000256" key="6">
    <source>
        <dbReference type="ARBA" id="ARBA00022679"/>
    </source>
</evidence>
<dbReference type="GO" id="GO:0008658">
    <property type="term" value="F:penicillin binding"/>
    <property type="evidence" value="ECO:0007669"/>
    <property type="project" value="InterPro"/>
</dbReference>
<dbReference type="Pfam" id="PF00912">
    <property type="entry name" value="Transgly"/>
    <property type="match status" value="1"/>
</dbReference>
<accession>A0A257LUV9</accession>
<feature type="domain" description="Penicillin-binding protein transpeptidase" evidence="15">
    <location>
        <begin position="323"/>
        <end position="595"/>
    </location>
</feature>
<evidence type="ECO:0000256" key="14">
    <source>
        <dbReference type="SAM" id="Phobius"/>
    </source>
</evidence>
<evidence type="ECO:0000259" key="16">
    <source>
        <dbReference type="Pfam" id="PF00912"/>
    </source>
</evidence>
<dbReference type="GO" id="GO:0071555">
    <property type="term" value="P:cell wall organization"/>
    <property type="evidence" value="ECO:0007669"/>
    <property type="project" value="UniProtKB-KW"/>
</dbReference>
<dbReference type="PANTHER" id="PTHR32282">
    <property type="entry name" value="BINDING PROTEIN TRANSPEPTIDASE, PUTATIVE-RELATED"/>
    <property type="match status" value="1"/>
</dbReference>
<comment type="caution">
    <text evidence="17">The sequence shown here is derived from an EMBL/GenBank/DDBJ whole genome shotgun (WGS) entry which is preliminary data.</text>
</comment>
<keyword evidence="10" id="KW-0511">Multifunctional enzyme</keyword>
<evidence type="ECO:0000256" key="1">
    <source>
        <dbReference type="ARBA" id="ARBA00007090"/>
    </source>
</evidence>
<dbReference type="InterPro" id="IPR050396">
    <property type="entry name" value="Glycosyltr_51/Transpeptidase"/>
</dbReference>
<evidence type="ECO:0000256" key="12">
    <source>
        <dbReference type="ARBA" id="ARBA00034000"/>
    </source>
</evidence>
<sequence length="666" mass="75699">MRHPIVIGVGMGSFIWGVILALMYGFGRTLPPTEFIEEYSPPVSTKLYDCNGNPIYEFYRERREPVPLDEISSHIIHALLVSEDRHFYEHTGVMPRSMVRAIWMNIRYKRPLRGTSTITQQLARLFFLYPEKSIIRKIREILMAWRLEKEFSKDEILEMYLNHIYFGNGLYGVEASSRGYFGKPAHDITPDEAATLIPIIRAPADFDPYKHPDRVLHIRNHILDEMARFGYIKPKLADSLKQLPLHVRSPIRQQLGTYFIEEVRRWFIKQFGSYLLYEGGVKIYTTLDTTIQRVIEEEAAKHMDYLYKTFDIEDDSLHPLELAVVVLAPNTREVKALLGGCDFKRSQFNRATQARRQAGSAFKPFVWIAALERGYTASTIVEDKPISIPLVTGEIYSPTNYDSVYYGPITMRKAISLSRNLVAVRLGYEVGPDAVVDVAKRMGIRSPLMPVYSLALGTSGVTLLEMCNAYATIAAYGVHKAPIFVRKVVDRTGNVLFEARNDSVRAISTQVAYVMTSLLKSVIDEGTARSIRYFGFKGEAAGKTGTTDNSTDAWFIGYTPRLLTGVWVGFDSLRKIANHAVGGNVAAPLWARIMKRIDADDTLKFTQPTGIVTRRICDESGKLATPYCKRTRDEVYIAGTEPHQYCDIHHKPKEHIIEFERKDLLP</sequence>
<dbReference type="FunFam" id="1.10.3810.10:FF:000001">
    <property type="entry name" value="Penicillin-binding protein 1A"/>
    <property type="match status" value="1"/>
</dbReference>
<dbReference type="GO" id="GO:0008360">
    <property type="term" value="P:regulation of cell shape"/>
    <property type="evidence" value="ECO:0007669"/>
    <property type="project" value="UniProtKB-KW"/>
</dbReference>
<evidence type="ECO:0000256" key="10">
    <source>
        <dbReference type="ARBA" id="ARBA00023268"/>
    </source>
</evidence>
<dbReference type="GO" id="GO:0009002">
    <property type="term" value="F:serine-type D-Ala-D-Ala carboxypeptidase activity"/>
    <property type="evidence" value="ECO:0007669"/>
    <property type="project" value="UniProtKB-EC"/>
</dbReference>
<dbReference type="AlphaFoldDB" id="A0A257LUV9"/>
<keyword evidence="6" id="KW-0808">Transferase</keyword>
<dbReference type="PANTHER" id="PTHR32282:SF33">
    <property type="entry name" value="PEPTIDOGLYCAN GLYCOSYLTRANSFERASE"/>
    <property type="match status" value="1"/>
</dbReference>
<keyword evidence="14" id="KW-1133">Transmembrane helix</keyword>
<evidence type="ECO:0000313" key="17">
    <source>
        <dbReference type="EMBL" id="OYV03468.1"/>
    </source>
</evidence>
<comment type="catalytic activity">
    <reaction evidence="13">
        <text>[GlcNAc-(1-&gt;4)-Mur2Ac(oyl-L-Ala-gamma-D-Glu-L-Lys-D-Ala-D-Ala)](n)-di-trans,octa-cis-undecaprenyl diphosphate + beta-D-GlcNAc-(1-&gt;4)-Mur2Ac(oyl-L-Ala-gamma-D-Glu-L-Lys-D-Ala-D-Ala)-di-trans,octa-cis-undecaprenyl diphosphate = [GlcNAc-(1-&gt;4)-Mur2Ac(oyl-L-Ala-gamma-D-Glu-L-Lys-D-Ala-D-Ala)](n+1)-di-trans,octa-cis-undecaprenyl diphosphate + di-trans,octa-cis-undecaprenyl diphosphate + H(+)</text>
        <dbReference type="Rhea" id="RHEA:23708"/>
        <dbReference type="Rhea" id="RHEA-COMP:9602"/>
        <dbReference type="Rhea" id="RHEA-COMP:9603"/>
        <dbReference type="ChEBI" id="CHEBI:15378"/>
        <dbReference type="ChEBI" id="CHEBI:58405"/>
        <dbReference type="ChEBI" id="CHEBI:60033"/>
        <dbReference type="ChEBI" id="CHEBI:78435"/>
        <dbReference type="EC" id="2.4.99.28"/>
    </reaction>
</comment>
<gene>
    <name evidence="17" type="ORF">CGW93_00750</name>
</gene>
<dbReference type="Proteomes" id="UP000216312">
    <property type="component" value="Unassembled WGS sequence"/>
</dbReference>
<reference evidence="18" key="1">
    <citation type="submission" date="2017-07" db="EMBL/GenBank/DDBJ databases">
        <title>Novel pathways for hydrocarbon cycling and metabolic interdependencies in hydrothermal sediment communities.</title>
        <authorList>
            <person name="Dombrowski N."/>
            <person name="Seitz K."/>
            <person name="Teske A."/>
            <person name="Baker B."/>
        </authorList>
    </citation>
    <scope>NUCLEOTIDE SEQUENCE [LARGE SCALE GENOMIC DNA]</scope>
</reference>
<dbReference type="GO" id="GO:0006508">
    <property type="term" value="P:proteolysis"/>
    <property type="evidence" value="ECO:0007669"/>
    <property type="project" value="UniProtKB-KW"/>
</dbReference>
<dbReference type="GO" id="GO:0009252">
    <property type="term" value="P:peptidoglycan biosynthetic process"/>
    <property type="evidence" value="ECO:0007669"/>
    <property type="project" value="UniProtKB-KW"/>
</dbReference>
<feature type="transmembrane region" description="Helical" evidence="14">
    <location>
        <begin position="5"/>
        <end position="26"/>
    </location>
</feature>
<name>A0A257LUV9_UNCW3</name>
<protein>
    <submittedName>
        <fullName evidence="17">Penicillin-binding protein</fullName>
    </submittedName>
</protein>
<evidence type="ECO:0000256" key="3">
    <source>
        <dbReference type="ARBA" id="ARBA00022645"/>
    </source>
</evidence>
<keyword evidence="3" id="KW-0121">Carboxypeptidase</keyword>
<dbReference type="InterPro" id="IPR023346">
    <property type="entry name" value="Lysozyme-like_dom_sf"/>
</dbReference>
<evidence type="ECO:0000259" key="15">
    <source>
        <dbReference type="Pfam" id="PF00905"/>
    </source>
</evidence>
<keyword evidence="7" id="KW-0378">Hydrolase</keyword>
<evidence type="ECO:0000256" key="5">
    <source>
        <dbReference type="ARBA" id="ARBA00022676"/>
    </source>
</evidence>
<proteinExistence type="inferred from homology"/>
<keyword evidence="5" id="KW-0328">Glycosyltransferase</keyword>
<evidence type="ECO:0000256" key="13">
    <source>
        <dbReference type="ARBA" id="ARBA00049902"/>
    </source>
</evidence>
<evidence type="ECO:0000256" key="11">
    <source>
        <dbReference type="ARBA" id="ARBA00023316"/>
    </source>
</evidence>
<dbReference type="InterPro" id="IPR036950">
    <property type="entry name" value="PBP_transglycosylase"/>
</dbReference>
<dbReference type="Gene3D" id="1.10.3810.10">
    <property type="entry name" value="Biosynthetic peptidoglycan transglycosylase-like"/>
    <property type="match status" value="1"/>
</dbReference>
<dbReference type="SUPFAM" id="SSF56601">
    <property type="entry name" value="beta-lactamase/transpeptidase-like"/>
    <property type="match status" value="1"/>
</dbReference>
<feature type="domain" description="Glycosyl transferase family 51" evidence="16">
    <location>
        <begin position="52"/>
        <end position="226"/>
    </location>
</feature>
<dbReference type="GO" id="GO:0030288">
    <property type="term" value="C:outer membrane-bounded periplasmic space"/>
    <property type="evidence" value="ECO:0007669"/>
    <property type="project" value="TreeGrafter"/>
</dbReference>
<evidence type="ECO:0000313" key="18">
    <source>
        <dbReference type="Proteomes" id="UP000216312"/>
    </source>
</evidence>
<dbReference type="Pfam" id="PF00905">
    <property type="entry name" value="Transpeptidase"/>
    <property type="match status" value="1"/>
</dbReference>
<dbReference type="Gene3D" id="3.40.710.10">
    <property type="entry name" value="DD-peptidase/beta-lactamase superfamily"/>
    <property type="match status" value="1"/>
</dbReference>
<evidence type="ECO:0000256" key="9">
    <source>
        <dbReference type="ARBA" id="ARBA00022984"/>
    </source>
</evidence>
<evidence type="ECO:0000256" key="7">
    <source>
        <dbReference type="ARBA" id="ARBA00022801"/>
    </source>
</evidence>
<organism evidence="17 18">
    <name type="scientific">candidate division WOR-3 bacterium 4484_18</name>
    <dbReference type="NCBI Taxonomy" id="2020626"/>
    <lineage>
        <taxon>Bacteria</taxon>
        <taxon>Bacteria division WOR-3</taxon>
    </lineage>
</organism>
<dbReference type="GO" id="GO:0008955">
    <property type="term" value="F:peptidoglycan glycosyltransferase activity"/>
    <property type="evidence" value="ECO:0007669"/>
    <property type="project" value="UniProtKB-EC"/>
</dbReference>
<dbReference type="InterPro" id="IPR012338">
    <property type="entry name" value="Beta-lactam/transpept-like"/>
</dbReference>
<dbReference type="InterPro" id="IPR001460">
    <property type="entry name" value="PCN-bd_Tpept"/>
</dbReference>
<evidence type="ECO:0000256" key="4">
    <source>
        <dbReference type="ARBA" id="ARBA00022670"/>
    </source>
</evidence>
<keyword evidence="14" id="KW-0812">Transmembrane</keyword>
<dbReference type="SUPFAM" id="SSF53955">
    <property type="entry name" value="Lysozyme-like"/>
    <property type="match status" value="1"/>
</dbReference>
<evidence type="ECO:0000256" key="8">
    <source>
        <dbReference type="ARBA" id="ARBA00022960"/>
    </source>
</evidence>
<keyword evidence="9" id="KW-0573">Peptidoglycan synthesis</keyword>
<keyword evidence="4" id="KW-0645">Protease</keyword>